<keyword evidence="2" id="KW-1185">Reference proteome</keyword>
<dbReference type="Proteomes" id="UP000314294">
    <property type="component" value="Unassembled WGS sequence"/>
</dbReference>
<organism evidence="1 2">
    <name type="scientific">Liparis tanakae</name>
    <name type="common">Tanaka's snailfish</name>
    <dbReference type="NCBI Taxonomy" id="230148"/>
    <lineage>
        <taxon>Eukaryota</taxon>
        <taxon>Metazoa</taxon>
        <taxon>Chordata</taxon>
        <taxon>Craniata</taxon>
        <taxon>Vertebrata</taxon>
        <taxon>Euteleostomi</taxon>
        <taxon>Actinopterygii</taxon>
        <taxon>Neopterygii</taxon>
        <taxon>Teleostei</taxon>
        <taxon>Neoteleostei</taxon>
        <taxon>Acanthomorphata</taxon>
        <taxon>Eupercaria</taxon>
        <taxon>Perciformes</taxon>
        <taxon>Cottioidei</taxon>
        <taxon>Cottales</taxon>
        <taxon>Liparidae</taxon>
        <taxon>Liparis</taxon>
    </lineage>
</organism>
<sequence length="92" mass="9978">MGPPPPLASQLRGLDLCRFQGSQSVDTATVKLQALSSLLRRQAALLLREPRAAVRGADPSDTENLFTWGPGETTFSLVVWFLMEVSRGSGLH</sequence>
<evidence type="ECO:0000313" key="1">
    <source>
        <dbReference type="EMBL" id="TNN26861.1"/>
    </source>
</evidence>
<evidence type="ECO:0000313" key="2">
    <source>
        <dbReference type="Proteomes" id="UP000314294"/>
    </source>
</evidence>
<protein>
    <submittedName>
        <fullName evidence="1">Uncharacterized protein</fullName>
    </submittedName>
</protein>
<dbReference type="AlphaFoldDB" id="A0A4Z2EDN1"/>
<name>A0A4Z2EDN1_9TELE</name>
<accession>A0A4Z2EDN1</accession>
<reference evidence="1 2" key="1">
    <citation type="submission" date="2019-03" db="EMBL/GenBank/DDBJ databases">
        <title>First draft genome of Liparis tanakae, snailfish: a comprehensive survey of snailfish specific genes.</title>
        <authorList>
            <person name="Kim W."/>
            <person name="Song I."/>
            <person name="Jeong J.-H."/>
            <person name="Kim D."/>
            <person name="Kim S."/>
            <person name="Ryu S."/>
            <person name="Song J.Y."/>
            <person name="Lee S.K."/>
        </authorList>
    </citation>
    <scope>NUCLEOTIDE SEQUENCE [LARGE SCALE GENOMIC DNA]</scope>
    <source>
        <tissue evidence="1">Muscle</tissue>
    </source>
</reference>
<proteinExistence type="predicted"/>
<gene>
    <name evidence="1" type="ORF">EYF80_062997</name>
</gene>
<comment type="caution">
    <text evidence="1">The sequence shown here is derived from an EMBL/GenBank/DDBJ whole genome shotgun (WGS) entry which is preliminary data.</text>
</comment>
<dbReference type="EMBL" id="SRLO01009357">
    <property type="protein sequence ID" value="TNN26861.1"/>
    <property type="molecule type" value="Genomic_DNA"/>
</dbReference>